<dbReference type="NCBIfam" id="TIGR00309">
    <property type="entry name" value="V_ATPase_subD"/>
    <property type="match status" value="1"/>
</dbReference>
<evidence type="ECO:0000256" key="2">
    <source>
        <dbReference type="ARBA" id="ARBA00022448"/>
    </source>
</evidence>
<evidence type="ECO:0000313" key="6">
    <source>
        <dbReference type="Proteomes" id="UP000460549"/>
    </source>
</evidence>
<accession>A0A7X2TQ05</accession>
<keyword evidence="3" id="KW-0406">Ion transport</keyword>
<dbReference type="NCBIfam" id="NF002565">
    <property type="entry name" value="PRK02195.1"/>
    <property type="match status" value="1"/>
</dbReference>
<dbReference type="RefSeq" id="WP_154424928.1">
    <property type="nucleotide sequence ID" value="NZ_VUNN01000005.1"/>
</dbReference>
<evidence type="ECO:0000256" key="3">
    <source>
        <dbReference type="ARBA" id="ARBA00023065"/>
    </source>
</evidence>
<reference evidence="5 6" key="1">
    <citation type="submission" date="2019-08" db="EMBL/GenBank/DDBJ databases">
        <title>In-depth cultivation of the pig gut microbiome towards novel bacterial diversity and tailored functional studies.</title>
        <authorList>
            <person name="Wylensek D."/>
            <person name="Hitch T.C.A."/>
            <person name="Clavel T."/>
        </authorList>
    </citation>
    <scope>NUCLEOTIDE SEQUENCE [LARGE SCALE GENOMIC DNA]</scope>
    <source>
        <strain evidence="5 6">NM-380-WT-3C1</strain>
    </source>
</reference>
<feature type="coiled-coil region" evidence="4">
    <location>
        <begin position="131"/>
        <end position="158"/>
    </location>
</feature>
<dbReference type="Pfam" id="PF01813">
    <property type="entry name" value="ATP-synt_D"/>
    <property type="match status" value="1"/>
</dbReference>
<evidence type="ECO:0000256" key="1">
    <source>
        <dbReference type="ARBA" id="ARBA00005850"/>
    </source>
</evidence>
<sequence length="205" mass="23568">MAVKLTKNEQKKQKDALKQFNRYLPTLQLKKQQLQTVIRQIEGEIEEYRLAQQKLISSLQNWIAVFGENSSFDSLHTLDNLVKIDTIKKGKGNIAGVEIPVFEDLTFKDISYSLFEYPLWVDSGIEALKKASVYDARVKTLQEQIDLLNKELRTTSQRVNLFEKVKIPEAKENIRRIGIYLGDQQTSAVVRGKIAKKKLTKEDIA</sequence>
<organism evidence="5 6">
    <name type="scientific">Bullifex porci</name>
    <dbReference type="NCBI Taxonomy" id="2606638"/>
    <lineage>
        <taxon>Bacteria</taxon>
        <taxon>Pseudomonadati</taxon>
        <taxon>Spirochaetota</taxon>
        <taxon>Spirochaetia</taxon>
        <taxon>Spirochaetales</taxon>
        <taxon>Spirochaetaceae</taxon>
        <taxon>Bullifex</taxon>
    </lineage>
</organism>
<dbReference type="EMBL" id="VUNN01000005">
    <property type="protein sequence ID" value="MSU05976.1"/>
    <property type="molecule type" value="Genomic_DNA"/>
</dbReference>
<evidence type="ECO:0000313" key="5">
    <source>
        <dbReference type="EMBL" id="MSU05976.1"/>
    </source>
</evidence>
<dbReference type="AlphaFoldDB" id="A0A7X2TQ05"/>
<comment type="similarity">
    <text evidence="1">Belongs to the V-ATPase D subunit family.</text>
</comment>
<gene>
    <name evidence="5" type="ORF">FYJ80_04175</name>
</gene>
<evidence type="ECO:0000256" key="4">
    <source>
        <dbReference type="SAM" id="Coils"/>
    </source>
</evidence>
<protein>
    <submittedName>
        <fullName evidence="5">V-type ATP synthase subunit D</fullName>
    </submittedName>
</protein>
<keyword evidence="2" id="KW-0813">Transport</keyword>
<keyword evidence="6" id="KW-1185">Reference proteome</keyword>
<dbReference type="Gene3D" id="1.10.287.3240">
    <property type="match status" value="1"/>
</dbReference>
<name>A0A7X2TQ05_9SPIO</name>
<dbReference type="GO" id="GO:0046961">
    <property type="term" value="F:proton-transporting ATPase activity, rotational mechanism"/>
    <property type="evidence" value="ECO:0007669"/>
    <property type="project" value="InterPro"/>
</dbReference>
<proteinExistence type="inferred from homology"/>
<dbReference type="InterPro" id="IPR002699">
    <property type="entry name" value="V_ATPase_D"/>
</dbReference>
<dbReference type="PANTHER" id="PTHR11671">
    <property type="entry name" value="V-TYPE ATP SYNTHASE SUBUNIT D"/>
    <property type="match status" value="1"/>
</dbReference>
<comment type="caution">
    <text evidence="5">The sequence shown here is derived from an EMBL/GenBank/DDBJ whole genome shotgun (WGS) entry which is preliminary data.</text>
</comment>
<dbReference type="Proteomes" id="UP000460549">
    <property type="component" value="Unassembled WGS sequence"/>
</dbReference>
<keyword evidence="4" id="KW-0175">Coiled coil</keyword>